<evidence type="ECO:0000256" key="2">
    <source>
        <dbReference type="ARBA" id="ARBA00008936"/>
    </source>
</evidence>
<dbReference type="InterPro" id="IPR020003">
    <property type="entry name" value="ATPase_a/bsu_AS"/>
</dbReference>
<feature type="domain" description="ATP synthase alpha subunit C-terminal" evidence="14">
    <location>
        <begin position="423"/>
        <end position="547"/>
    </location>
</feature>
<sequence>MFRNALRQSTRAVGAVSAAGRVAATRNAAPVALNGAALQARSYADKASPTEVSSILEQRIRGVQEESGLAETGRVLSVGDGIARVHGMANVQAEELVEFASGVKGMCMNLEAGQVGVVLFGSDRLVKEGETVKRTGEIIDVPAGPEMLGRVVDALGNPIDGKGPIKAAERRRAQLKAPGILPRQSVNQPVQTGLKSVDAMVPIGRGQRELIIGDRQTGKTAVALDAILNQKRWNDSKDEDKKLYCIYVAVGQKRSTVAQLVKTLEENDAMKYSIVVAATASEAAPLQYLAPFTGASIGEWFRDNGKHSLVIFDDLSKQAVAYRQMSLLLRRPPGREAYPGDVFYLHSRLLERAAKLNKNHGGGSMTALPIIETQGGDVSAYIPTNVISITDGQIFLESELFYKGIRPAINVGLSVSRVGSAAQVKAMKQVAGSLKLFLAQYREVAAFAQFGSDLDAATKQTLSRGERLTELLKQKQYTPMAVNEMVPLIYAGINGYLDSVPVARILEWEASFISHLKTNESELIATIDKEGALSKELEEKLKNTVVTFTKSFLG</sequence>
<dbReference type="PANTHER" id="PTHR48082:SF2">
    <property type="entry name" value="ATP SYNTHASE SUBUNIT ALPHA, MITOCHONDRIAL"/>
    <property type="match status" value="1"/>
</dbReference>
<evidence type="ECO:0000256" key="5">
    <source>
        <dbReference type="ARBA" id="ARBA00022781"/>
    </source>
</evidence>
<dbReference type="AlphaFoldDB" id="A0A9P4YTC1"/>
<dbReference type="FunFam" id="2.40.30.20:FF:000001">
    <property type="entry name" value="ATP synthase subunit alpha"/>
    <property type="match status" value="1"/>
</dbReference>
<dbReference type="SUPFAM" id="SSF47917">
    <property type="entry name" value="C-terminal domain of alpha and beta subunits of F1 ATP synthase"/>
    <property type="match status" value="1"/>
</dbReference>
<evidence type="ECO:0000256" key="1">
    <source>
        <dbReference type="ARBA" id="ARBA00004273"/>
    </source>
</evidence>
<evidence type="ECO:0000256" key="4">
    <source>
        <dbReference type="ARBA" id="ARBA00022741"/>
    </source>
</evidence>
<dbReference type="Gene3D" id="2.40.30.20">
    <property type="match status" value="1"/>
</dbReference>
<comment type="function">
    <text evidence="12">Produces ATP from ADP in the presence of a proton gradient across the membrane.</text>
</comment>
<dbReference type="FunFam" id="1.20.150.20:FF:000001">
    <property type="entry name" value="ATP synthase subunit alpha"/>
    <property type="match status" value="1"/>
</dbReference>
<dbReference type="SUPFAM" id="SSF50615">
    <property type="entry name" value="N-terminal domain of alpha and beta subunits of F1 ATP synthase"/>
    <property type="match status" value="1"/>
</dbReference>
<dbReference type="Gene3D" id="3.40.50.300">
    <property type="entry name" value="P-loop containing nucleotide triphosphate hydrolases"/>
    <property type="match status" value="1"/>
</dbReference>
<dbReference type="CDD" id="cd01132">
    <property type="entry name" value="F1-ATPase_alpha_CD"/>
    <property type="match status" value="1"/>
</dbReference>
<organism evidence="16 17">
    <name type="scientific">Geosmithia morbida</name>
    <dbReference type="NCBI Taxonomy" id="1094350"/>
    <lineage>
        <taxon>Eukaryota</taxon>
        <taxon>Fungi</taxon>
        <taxon>Dikarya</taxon>
        <taxon>Ascomycota</taxon>
        <taxon>Pezizomycotina</taxon>
        <taxon>Sordariomycetes</taxon>
        <taxon>Hypocreomycetidae</taxon>
        <taxon>Hypocreales</taxon>
        <taxon>Bionectriaceae</taxon>
        <taxon>Geosmithia</taxon>
    </lineage>
</organism>
<protein>
    <recommendedName>
        <fullName evidence="12">ATP synthase subunit alpha</fullName>
    </recommendedName>
</protein>
<dbReference type="GO" id="GO:0043531">
    <property type="term" value="F:ADP binding"/>
    <property type="evidence" value="ECO:0007669"/>
    <property type="project" value="TreeGrafter"/>
</dbReference>
<dbReference type="PANTHER" id="PTHR48082">
    <property type="entry name" value="ATP SYNTHASE SUBUNIT ALPHA, MITOCHONDRIAL"/>
    <property type="match status" value="1"/>
</dbReference>
<keyword evidence="17" id="KW-1185">Reference proteome</keyword>
<evidence type="ECO:0000256" key="9">
    <source>
        <dbReference type="ARBA" id="ARBA00023196"/>
    </source>
</evidence>
<dbReference type="PIRSF" id="PIRSF039088">
    <property type="entry name" value="F_ATPase_subunit_alpha"/>
    <property type="match status" value="1"/>
</dbReference>
<evidence type="ECO:0000256" key="11">
    <source>
        <dbReference type="RuleBase" id="RU000339"/>
    </source>
</evidence>
<evidence type="ECO:0000313" key="17">
    <source>
        <dbReference type="Proteomes" id="UP000749293"/>
    </source>
</evidence>
<dbReference type="PROSITE" id="PS00152">
    <property type="entry name" value="ATPASE_ALPHA_BETA"/>
    <property type="match status" value="1"/>
</dbReference>
<keyword evidence="3 11" id="KW-0813">Transport</keyword>
<dbReference type="GO" id="GO:0005524">
    <property type="term" value="F:ATP binding"/>
    <property type="evidence" value="ECO:0007669"/>
    <property type="project" value="UniProtKB-KW"/>
</dbReference>
<dbReference type="Pfam" id="PF00006">
    <property type="entry name" value="ATP-synt_ab"/>
    <property type="match status" value="1"/>
</dbReference>
<dbReference type="InterPro" id="IPR000194">
    <property type="entry name" value="ATPase_F1/V1/A1_a/bsu_nucl-bd"/>
</dbReference>
<dbReference type="NCBIfam" id="TIGR00962">
    <property type="entry name" value="atpA"/>
    <property type="match status" value="1"/>
</dbReference>
<dbReference type="EMBL" id="JAANYQ010000009">
    <property type="protein sequence ID" value="KAF4122430.1"/>
    <property type="molecule type" value="Genomic_DNA"/>
</dbReference>
<evidence type="ECO:0000256" key="12">
    <source>
        <dbReference type="RuleBase" id="RU003551"/>
    </source>
</evidence>
<dbReference type="GO" id="GO:0005743">
    <property type="term" value="C:mitochondrial inner membrane"/>
    <property type="evidence" value="ECO:0007669"/>
    <property type="project" value="UniProtKB-SubCell"/>
</dbReference>
<dbReference type="InterPro" id="IPR027417">
    <property type="entry name" value="P-loop_NTPase"/>
</dbReference>
<dbReference type="GO" id="GO:0045259">
    <property type="term" value="C:proton-transporting ATP synthase complex"/>
    <property type="evidence" value="ECO:0007669"/>
    <property type="project" value="UniProtKB-KW"/>
</dbReference>
<dbReference type="InterPro" id="IPR036121">
    <property type="entry name" value="ATPase_F1/V1/A1_a/bsu_N_sf"/>
</dbReference>
<dbReference type="FunFam" id="3.40.50.300:FF:004039">
    <property type="entry name" value="ATP synthase subunit alpha, mitochondrial"/>
    <property type="match status" value="1"/>
</dbReference>
<comment type="similarity">
    <text evidence="2 11">Belongs to the ATPase alpha/beta chains family.</text>
</comment>
<evidence type="ECO:0000256" key="3">
    <source>
        <dbReference type="ARBA" id="ARBA00022448"/>
    </source>
</evidence>
<keyword evidence="7 11" id="KW-0406">Ion transport</keyword>
<dbReference type="Pfam" id="PF00306">
    <property type="entry name" value="ATP-synt_ab_C"/>
    <property type="match status" value="1"/>
</dbReference>
<dbReference type="Pfam" id="PF02874">
    <property type="entry name" value="ATP-synt_ab_N"/>
    <property type="match status" value="1"/>
</dbReference>
<dbReference type="OrthoDB" id="9805536at2759"/>
<evidence type="ECO:0000256" key="10">
    <source>
        <dbReference type="ARBA" id="ARBA00023310"/>
    </source>
</evidence>
<evidence type="ECO:0000313" key="16">
    <source>
        <dbReference type="EMBL" id="KAF4122430.1"/>
    </source>
</evidence>
<keyword evidence="8" id="KW-0472">Membrane</keyword>
<keyword evidence="4 12" id="KW-0547">Nucleotide-binding</keyword>
<accession>A0A9P4YTC1</accession>
<evidence type="ECO:0000256" key="7">
    <source>
        <dbReference type="ARBA" id="ARBA00023065"/>
    </source>
</evidence>
<proteinExistence type="inferred from homology"/>
<dbReference type="InterPro" id="IPR038376">
    <property type="entry name" value="ATP_synth_asu_C_sf"/>
</dbReference>
<comment type="caution">
    <text evidence="16">The sequence shown here is derived from an EMBL/GenBank/DDBJ whole genome shotgun (WGS) entry which is preliminary data.</text>
</comment>
<evidence type="ECO:0000259" key="14">
    <source>
        <dbReference type="Pfam" id="PF00306"/>
    </source>
</evidence>
<evidence type="ECO:0000256" key="8">
    <source>
        <dbReference type="ARBA" id="ARBA00023136"/>
    </source>
</evidence>
<dbReference type="Gene3D" id="1.20.150.20">
    <property type="entry name" value="ATP synthase alpha/beta chain, C-terminal domain"/>
    <property type="match status" value="1"/>
</dbReference>
<dbReference type="InterPro" id="IPR000793">
    <property type="entry name" value="ATP_synth_asu_C"/>
</dbReference>
<comment type="subcellular location">
    <subcellularLocation>
        <location evidence="1">Mitochondrion inner membrane</location>
    </subcellularLocation>
</comment>
<keyword evidence="6 12" id="KW-0067">ATP-binding</keyword>
<dbReference type="InterPro" id="IPR033732">
    <property type="entry name" value="ATP_synth_F1_a_nt-bd_dom"/>
</dbReference>
<keyword evidence="5 11" id="KW-0375">Hydrogen ion transport</keyword>
<dbReference type="GO" id="GO:0046933">
    <property type="term" value="F:proton-transporting ATP synthase activity, rotational mechanism"/>
    <property type="evidence" value="ECO:0007669"/>
    <property type="project" value="InterPro"/>
</dbReference>
<dbReference type="CDD" id="cd18116">
    <property type="entry name" value="ATP-synt_F1_alpha_N"/>
    <property type="match status" value="1"/>
</dbReference>
<dbReference type="RefSeq" id="XP_035321082.1">
    <property type="nucleotide sequence ID" value="XM_035469387.1"/>
</dbReference>
<feature type="domain" description="ATPase F1/V1/A1 complex alpha/beta subunit N-terminal" evidence="15">
    <location>
        <begin position="70"/>
        <end position="136"/>
    </location>
</feature>
<dbReference type="InterPro" id="IPR023366">
    <property type="entry name" value="ATP_synth_asu-like_sf"/>
</dbReference>
<evidence type="ECO:0000256" key="6">
    <source>
        <dbReference type="ARBA" id="ARBA00022840"/>
    </source>
</evidence>
<reference evidence="16" key="1">
    <citation type="submission" date="2020-03" db="EMBL/GenBank/DDBJ databases">
        <title>Site-based positive gene gene selection in Geosmithia morbida across the United States reveals a broad range of putative effectors and factors for local host and environmental adapation.</title>
        <authorList>
            <person name="Onufrak A."/>
            <person name="Murdoch R.W."/>
            <person name="Gazis R."/>
            <person name="Huff M."/>
            <person name="Staton M."/>
            <person name="Klingeman W."/>
            <person name="Hadziabdic D."/>
        </authorList>
    </citation>
    <scope>NUCLEOTIDE SEQUENCE</scope>
    <source>
        <strain evidence="16">1262</strain>
    </source>
</reference>
<name>A0A9P4YTC1_9HYPO</name>
<dbReference type="HAMAP" id="MF_01346">
    <property type="entry name" value="ATP_synth_alpha_bact"/>
    <property type="match status" value="1"/>
</dbReference>
<feature type="domain" description="ATPase F1/V1/A1 complex alpha/beta subunit nucleotide-binding" evidence="13">
    <location>
        <begin position="193"/>
        <end position="416"/>
    </location>
</feature>
<dbReference type="InterPro" id="IPR004100">
    <property type="entry name" value="ATPase_F1/V1/A1_a/bsu_N"/>
</dbReference>
<keyword evidence="9 12" id="KW-0139">CF(1)</keyword>
<evidence type="ECO:0000259" key="13">
    <source>
        <dbReference type="Pfam" id="PF00006"/>
    </source>
</evidence>
<dbReference type="InterPro" id="IPR005294">
    <property type="entry name" value="ATP_synth_F1_asu"/>
</dbReference>
<keyword evidence="10 12" id="KW-0066">ATP synthesis</keyword>
<dbReference type="Proteomes" id="UP000749293">
    <property type="component" value="Unassembled WGS sequence"/>
</dbReference>
<evidence type="ECO:0000259" key="15">
    <source>
        <dbReference type="Pfam" id="PF02874"/>
    </source>
</evidence>
<dbReference type="CDD" id="cd18113">
    <property type="entry name" value="ATP-synt_F1_alpha_C"/>
    <property type="match status" value="1"/>
</dbReference>
<gene>
    <name evidence="16" type="ORF">GMORB2_7422</name>
</gene>
<dbReference type="NCBIfam" id="NF009884">
    <property type="entry name" value="PRK13343.1"/>
    <property type="match status" value="1"/>
</dbReference>
<dbReference type="SUPFAM" id="SSF52540">
    <property type="entry name" value="P-loop containing nucleoside triphosphate hydrolases"/>
    <property type="match status" value="1"/>
</dbReference>
<dbReference type="GeneID" id="55973645"/>